<dbReference type="Proteomes" id="UP000053411">
    <property type="component" value="Unassembled WGS sequence"/>
</dbReference>
<dbReference type="Gene3D" id="2.60.120.10">
    <property type="entry name" value="Jelly Rolls"/>
    <property type="match status" value="1"/>
</dbReference>
<dbReference type="OrthoDB" id="5840532at2759"/>
<dbReference type="InterPro" id="IPR047142">
    <property type="entry name" value="OryJ/VirC-like"/>
</dbReference>
<reference evidence="3 4" key="1">
    <citation type="submission" date="2015-01" db="EMBL/GenBank/DDBJ databases">
        <title>The Genome Sequence of Fonsecaea multimorphosa CBS 102226.</title>
        <authorList>
            <consortium name="The Broad Institute Genomics Platform"/>
            <person name="Cuomo C."/>
            <person name="de Hoog S."/>
            <person name="Gorbushina A."/>
            <person name="Stielow B."/>
            <person name="Teixiera M."/>
            <person name="Abouelleil A."/>
            <person name="Chapman S.B."/>
            <person name="Priest M."/>
            <person name="Young S.K."/>
            <person name="Wortman J."/>
            <person name="Nusbaum C."/>
            <person name="Birren B."/>
        </authorList>
    </citation>
    <scope>NUCLEOTIDE SEQUENCE [LARGE SCALE GENOMIC DNA]</scope>
    <source>
        <strain evidence="3 4">CBS 102226</strain>
    </source>
</reference>
<dbReference type="SUPFAM" id="SSF51182">
    <property type="entry name" value="RmlC-like cupins"/>
    <property type="match status" value="1"/>
</dbReference>
<dbReference type="InterPro" id="IPR011051">
    <property type="entry name" value="RmlC_Cupin_sf"/>
</dbReference>
<organism evidence="3 4">
    <name type="scientific">Fonsecaea multimorphosa CBS 102226</name>
    <dbReference type="NCBI Taxonomy" id="1442371"/>
    <lineage>
        <taxon>Eukaryota</taxon>
        <taxon>Fungi</taxon>
        <taxon>Dikarya</taxon>
        <taxon>Ascomycota</taxon>
        <taxon>Pezizomycotina</taxon>
        <taxon>Eurotiomycetes</taxon>
        <taxon>Chaetothyriomycetidae</taxon>
        <taxon>Chaetothyriales</taxon>
        <taxon>Herpotrichiellaceae</taxon>
        <taxon>Fonsecaea</taxon>
    </lineage>
</organism>
<dbReference type="AlphaFoldDB" id="A0A0D2KE85"/>
<sequence length="194" mass="20826">MTEPATKVEGLPKFSRHITTHNADGKAIFATADPANPSSSSNTSGAGSISPDPTWTNFPTSGFGLAYATDTMPADFNGDADLDVYNGYQQKHPGIVIKGGSVCRVVDMAPGAKSPMHRTISIDYGVVLEGEVELELDSGEKRLLARGDIFVQRGTMHQWRNPSDSKPVRLLAIQLDSKEIEIDGKGALPEQFLP</sequence>
<evidence type="ECO:0000259" key="2">
    <source>
        <dbReference type="Pfam" id="PF07883"/>
    </source>
</evidence>
<feature type="region of interest" description="Disordered" evidence="1">
    <location>
        <begin position="30"/>
        <end position="53"/>
    </location>
</feature>
<dbReference type="VEuPathDB" id="FungiDB:Z520_01781"/>
<evidence type="ECO:0000313" key="4">
    <source>
        <dbReference type="Proteomes" id="UP000053411"/>
    </source>
</evidence>
<evidence type="ECO:0000256" key="1">
    <source>
        <dbReference type="SAM" id="MobiDB-lite"/>
    </source>
</evidence>
<dbReference type="InterPro" id="IPR014710">
    <property type="entry name" value="RmlC-like_jellyroll"/>
</dbReference>
<protein>
    <recommendedName>
        <fullName evidence="2">Cupin type-2 domain-containing protein</fullName>
    </recommendedName>
</protein>
<feature type="domain" description="Cupin type-2" evidence="2">
    <location>
        <begin position="105"/>
        <end position="173"/>
    </location>
</feature>
<evidence type="ECO:0000313" key="3">
    <source>
        <dbReference type="EMBL" id="KIY01645.1"/>
    </source>
</evidence>
<dbReference type="PANTHER" id="PTHR36156:SF2">
    <property type="entry name" value="CUPIN TYPE-2 DOMAIN-CONTAINING PROTEIN"/>
    <property type="match status" value="1"/>
</dbReference>
<dbReference type="Pfam" id="PF07883">
    <property type="entry name" value="Cupin_2"/>
    <property type="match status" value="1"/>
</dbReference>
<accession>A0A0D2KE85</accession>
<dbReference type="PANTHER" id="PTHR36156">
    <property type="entry name" value="SLR2101 PROTEIN"/>
    <property type="match status" value="1"/>
</dbReference>
<gene>
    <name evidence="3" type="ORF">Z520_01781</name>
</gene>
<dbReference type="InterPro" id="IPR013096">
    <property type="entry name" value="Cupin_2"/>
</dbReference>
<dbReference type="GeneID" id="27707527"/>
<name>A0A0D2KE85_9EURO</name>
<dbReference type="RefSeq" id="XP_016635767.1">
    <property type="nucleotide sequence ID" value="XM_016772297.1"/>
</dbReference>
<dbReference type="CDD" id="cd02231">
    <property type="entry name" value="cupin_BLL6423-like"/>
    <property type="match status" value="1"/>
</dbReference>
<dbReference type="STRING" id="1442371.A0A0D2KE85"/>
<keyword evidence="4" id="KW-1185">Reference proteome</keyword>
<dbReference type="EMBL" id="KN848064">
    <property type="protein sequence ID" value="KIY01645.1"/>
    <property type="molecule type" value="Genomic_DNA"/>
</dbReference>
<proteinExistence type="predicted"/>
<feature type="compositionally biased region" description="Low complexity" evidence="1">
    <location>
        <begin position="30"/>
        <end position="50"/>
    </location>
</feature>